<dbReference type="InterPro" id="IPR013783">
    <property type="entry name" value="Ig-like_fold"/>
</dbReference>
<evidence type="ECO:0000256" key="3">
    <source>
        <dbReference type="ARBA" id="ARBA00023277"/>
    </source>
</evidence>
<dbReference type="InterPro" id="IPR017853">
    <property type="entry name" value="GH"/>
</dbReference>
<dbReference type="InterPro" id="IPR026891">
    <property type="entry name" value="Fn3-like"/>
</dbReference>
<keyword evidence="3" id="KW-0119">Carbohydrate metabolism</keyword>
<organism evidence="7 8">
    <name type="scientific">Cryptosporangium minutisporangium</name>
    <dbReference type="NCBI Taxonomy" id="113569"/>
    <lineage>
        <taxon>Bacteria</taxon>
        <taxon>Bacillati</taxon>
        <taxon>Actinomycetota</taxon>
        <taxon>Actinomycetes</taxon>
        <taxon>Cryptosporangiales</taxon>
        <taxon>Cryptosporangiaceae</taxon>
        <taxon>Cryptosporangium</taxon>
    </lineage>
</organism>
<comment type="caution">
    <text evidence="7">The sequence shown here is derived from an EMBL/GenBank/DDBJ whole genome shotgun (WGS) entry which is preliminary data.</text>
</comment>
<dbReference type="Pfam" id="PF01915">
    <property type="entry name" value="Glyco_hydro_3_C"/>
    <property type="match status" value="1"/>
</dbReference>
<comment type="similarity">
    <text evidence="1 4">Belongs to the glycosyl hydrolase 3 family.</text>
</comment>
<dbReference type="InterPro" id="IPR002772">
    <property type="entry name" value="Glyco_hydro_3_C"/>
</dbReference>
<dbReference type="InterPro" id="IPR036881">
    <property type="entry name" value="Glyco_hydro_3_C_sf"/>
</dbReference>
<evidence type="ECO:0000256" key="1">
    <source>
        <dbReference type="ARBA" id="ARBA00005336"/>
    </source>
</evidence>
<keyword evidence="4" id="KW-0326">Glycosidase</keyword>
<dbReference type="PANTHER" id="PTHR42715">
    <property type="entry name" value="BETA-GLUCOSIDASE"/>
    <property type="match status" value="1"/>
</dbReference>
<name>A0ABP6SQL1_9ACTN</name>
<dbReference type="PROSITE" id="PS00775">
    <property type="entry name" value="GLYCOSYL_HYDROL_F3"/>
    <property type="match status" value="1"/>
</dbReference>
<dbReference type="Pfam" id="PF00933">
    <property type="entry name" value="Glyco_hydro_3"/>
    <property type="match status" value="1"/>
</dbReference>
<keyword evidence="8" id="KW-1185">Reference proteome</keyword>
<dbReference type="SUPFAM" id="SSF51445">
    <property type="entry name" value="(Trans)glycosidases"/>
    <property type="match status" value="1"/>
</dbReference>
<evidence type="ECO:0000256" key="4">
    <source>
        <dbReference type="RuleBase" id="RU361161"/>
    </source>
</evidence>
<dbReference type="RefSeq" id="WP_345725881.1">
    <property type="nucleotide sequence ID" value="NZ_BAAAYN010000001.1"/>
</dbReference>
<keyword evidence="2 4" id="KW-0378">Hydrolase</keyword>
<dbReference type="Proteomes" id="UP001501676">
    <property type="component" value="Unassembled WGS sequence"/>
</dbReference>
<dbReference type="GO" id="GO:0016787">
    <property type="term" value="F:hydrolase activity"/>
    <property type="evidence" value="ECO:0007669"/>
    <property type="project" value="UniProtKB-KW"/>
</dbReference>
<evidence type="ECO:0000256" key="5">
    <source>
        <dbReference type="SAM" id="MobiDB-lite"/>
    </source>
</evidence>
<dbReference type="Gene3D" id="3.40.50.1700">
    <property type="entry name" value="Glycoside hydrolase family 3 C-terminal domain"/>
    <property type="match status" value="2"/>
</dbReference>
<protein>
    <submittedName>
        <fullName evidence="7">Glycoside hydrolase family 3 C-terminal domain-containing protein</fullName>
    </submittedName>
</protein>
<sequence>MTDDPDRLAALTSGSDTWHTTGDGAGLPPLTLADGPHGVRRTRPGGDALGIGDSIPATCFPPAVSLGSTWNPALLRRVGQALGREARALGVDVLLGPGMNIKRSPLGGRNFEYLAEDPLLTGVLAAALVDGVQSAGVGACVKHFAVNNQETDRMRISAQVDERALREVYLAGFEHVVRTARPWALMSAYNRVNGVPASEHPWLLTDVLRGEWGFDGVVVSDWGAVVDRVAAVRAGCDVEMPPTGTDHLVADAVRAGTLDAAALERVRDRLHRLHERVRGTAAASLEEAQAAGAELARQAATEAAVLLKNDDAVLPLDAVTLRRIAVVGELARTPRYQGGGSSRVVPTAVSSLLDALTDRLGDAVTFAPGYRLDGTGDSALLTEALATAEGADAVVLLLGLPAEAESEGFDRTTISLPADQLRLLTQLAQVNPEIVVVLANGGVVSVAEWREHARAILEGWLPGQAGGDALADLLLGVHAPSGRLAETIPLRLADHPSHLTFPGRDGQVVYGESVFVGYRHFDAVDAPVAYPFGHGLTYTTFGYADLTITPVDDERWEIGCTVTNTGDRAGQEVVQLYTPTGLRAFTKISLEPGAERRVALVLTPRDLAVWDVRHQRWTVDPGSYPIRVGASSRDIRLTGDLRTNGDRFLPPLSATSTVGEWRSHPAGGPLLGRVLARRRQAAPIAPELLRMVDGIPLRTLRTFGVGLTEDVVAELVDQAERARADLIRSGAYRDR</sequence>
<evidence type="ECO:0000313" key="7">
    <source>
        <dbReference type="EMBL" id="GAA3381758.1"/>
    </source>
</evidence>
<feature type="domain" description="Fibronectin type III-like" evidence="6">
    <location>
        <begin position="572"/>
        <end position="632"/>
    </location>
</feature>
<dbReference type="InterPro" id="IPR019800">
    <property type="entry name" value="Glyco_hydro_3_AS"/>
</dbReference>
<dbReference type="PANTHER" id="PTHR42715:SF10">
    <property type="entry name" value="BETA-GLUCOSIDASE"/>
    <property type="match status" value="1"/>
</dbReference>
<dbReference type="EMBL" id="BAAAYN010000001">
    <property type="protein sequence ID" value="GAA3381758.1"/>
    <property type="molecule type" value="Genomic_DNA"/>
</dbReference>
<feature type="region of interest" description="Disordered" evidence="5">
    <location>
        <begin position="1"/>
        <end position="47"/>
    </location>
</feature>
<dbReference type="SMART" id="SM01217">
    <property type="entry name" value="Fn3_like"/>
    <property type="match status" value="1"/>
</dbReference>
<evidence type="ECO:0000313" key="8">
    <source>
        <dbReference type="Proteomes" id="UP001501676"/>
    </source>
</evidence>
<reference evidence="8" key="1">
    <citation type="journal article" date="2019" name="Int. J. Syst. Evol. Microbiol.">
        <title>The Global Catalogue of Microorganisms (GCM) 10K type strain sequencing project: providing services to taxonomists for standard genome sequencing and annotation.</title>
        <authorList>
            <consortium name="The Broad Institute Genomics Platform"/>
            <consortium name="The Broad Institute Genome Sequencing Center for Infectious Disease"/>
            <person name="Wu L."/>
            <person name="Ma J."/>
        </authorList>
    </citation>
    <scope>NUCLEOTIDE SEQUENCE [LARGE SCALE GENOMIC DNA]</scope>
    <source>
        <strain evidence="8">JCM 9458</strain>
    </source>
</reference>
<gene>
    <name evidence="7" type="ORF">GCM10020369_00950</name>
</gene>
<dbReference type="PRINTS" id="PR00133">
    <property type="entry name" value="GLHYDRLASE3"/>
</dbReference>
<dbReference type="Pfam" id="PF14310">
    <property type="entry name" value="Fn3-like"/>
    <property type="match status" value="1"/>
</dbReference>
<proteinExistence type="inferred from homology"/>
<dbReference type="Gene3D" id="3.20.20.300">
    <property type="entry name" value="Glycoside hydrolase, family 3, N-terminal domain"/>
    <property type="match status" value="2"/>
</dbReference>
<dbReference type="InterPro" id="IPR001764">
    <property type="entry name" value="Glyco_hydro_3_N"/>
</dbReference>
<evidence type="ECO:0000256" key="2">
    <source>
        <dbReference type="ARBA" id="ARBA00022801"/>
    </source>
</evidence>
<dbReference type="Gene3D" id="2.60.40.10">
    <property type="entry name" value="Immunoglobulins"/>
    <property type="match status" value="1"/>
</dbReference>
<evidence type="ECO:0000259" key="6">
    <source>
        <dbReference type="SMART" id="SM01217"/>
    </source>
</evidence>
<dbReference type="InterPro" id="IPR050288">
    <property type="entry name" value="Cellulose_deg_GH3"/>
</dbReference>
<dbReference type="InterPro" id="IPR036962">
    <property type="entry name" value="Glyco_hydro_3_N_sf"/>
</dbReference>
<dbReference type="SUPFAM" id="SSF52279">
    <property type="entry name" value="Beta-D-glucan exohydrolase, C-terminal domain"/>
    <property type="match status" value="1"/>
</dbReference>
<accession>A0ABP6SQL1</accession>